<evidence type="ECO:0000259" key="2">
    <source>
        <dbReference type="Pfam" id="PF02698"/>
    </source>
</evidence>
<organism evidence="3 4">
    <name type="scientific">Sunxiuqinia elliptica</name>
    <dbReference type="NCBI Taxonomy" id="655355"/>
    <lineage>
        <taxon>Bacteria</taxon>
        <taxon>Pseudomonadati</taxon>
        <taxon>Bacteroidota</taxon>
        <taxon>Bacteroidia</taxon>
        <taxon>Marinilabiliales</taxon>
        <taxon>Prolixibacteraceae</taxon>
        <taxon>Sunxiuqinia</taxon>
    </lineage>
</organism>
<dbReference type="EMBL" id="FONW01000013">
    <property type="protein sequence ID" value="SFF68843.1"/>
    <property type="molecule type" value="Genomic_DNA"/>
</dbReference>
<dbReference type="GO" id="GO:0005886">
    <property type="term" value="C:plasma membrane"/>
    <property type="evidence" value="ECO:0007669"/>
    <property type="project" value="TreeGrafter"/>
</dbReference>
<protein>
    <submittedName>
        <fullName evidence="3">Uncharacterized SAM-binding protein YcdF, DUF218 family</fullName>
    </submittedName>
</protein>
<feature type="transmembrane region" description="Helical" evidence="1">
    <location>
        <begin position="12"/>
        <end position="39"/>
    </location>
</feature>
<dbReference type="Pfam" id="PF02698">
    <property type="entry name" value="DUF218"/>
    <property type="match status" value="1"/>
</dbReference>
<proteinExistence type="predicted"/>
<dbReference type="Proteomes" id="UP000198964">
    <property type="component" value="Unassembled WGS sequence"/>
</dbReference>
<accession>A0A1I2KQP1</accession>
<evidence type="ECO:0000313" key="4">
    <source>
        <dbReference type="Proteomes" id="UP000198964"/>
    </source>
</evidence>
<evidence type="ECO:0000313" key="3">
    <source>
        <dbReference type="EMBL" id="SFF68843.1"/>
    </source>
</evidence>
<evidence type="ECO:0000256" key="1">
    <source>
        <dbReference type="SAM" id="Phobius"/>
    </source>
</evidence>
<keyword evidence="1" id="KW-0472">Membrane</keyword>
<keyword evidence="1" id="KW-0812">Transmembrane</keyword>
<dbReference type="AlphaFoldDB" id="A0A1I2KQP1"/>
<dbReference type="CDD" id="cd06259">
    <property type="entry name" value="YdcF-like"/>
    <property type="match status" value="1"/>
</dbReference>
<keyword evidence="1" id="KW-1133">Transmembrane helix</keyword>
<dbReference type="PANTHER" id="PTHR30336">
    <property type="entry name" value="INNER MEMBRANE PROTEIN, PROBABLE PERMEASE"/>
    <property type="match status" value="1"/>
</dbReference>
<reference evidence="3 4" key="1">
    <citation type="submission" date="2016-10" db="EMBL/GenBank/DDBJ databases">
        <authorList>
            <person name="de Groot N.N."/>
        </authorList>
    </citation>
    <scope>NUCLEOTIDE SEQUENCE [LARGE SCALE GENOMIC DNA]</scope>
    <source>
        <strain evidence="3 4">CGMCC 1.9156</strain>
    </source>
</reference>
<dbReference type="InterPro" id="IPR051599">
    <property type="entry name" value="Cell_Envelope_Assoc"/>
</dbReference>
<feature type="domain" description="DUF218" evidence="2">
    <location>
        <begin position="51"/>
        <end position="170"/>
    </location>
</feature>
<dbReference type="Gene3D" id="3.40.50.620">
    <property type="entry name" value="HUPs"/>
    <property type="match status" value="1"/>
</dbReference>
<dbReference type="InterPro" id="IPR014729">
    <property type="entry name" value="Rossmann-like_a/b/a_fold"/>
</dbReference>
<gene>
    <name evidence="3" type="ORF">SAMN05216283_1139</name>
</gene>
<dbReference type="RefSeq" id="WP_093921269.1">
    <property type="nucleotide sequence ID" value="NZ_FONW01000013.1"/>
</dbReference>
<sequence>MSKGIRTLVKRLIFILGILFLLFIGLSFTPLPFYAYHWLGTSQTEKPNRPDFIVMMGGGGMPSQSNLMRSWYVAHAAQEFPHCQLVISIPGNLHDSLSTPRRVATELINRGVHENRILFEQHGTNTRSQALNLRLFHGRLLVRSSLLIVSSPEHMRRSILSFRKAGFKDIAGLAAFEDALEADLSFEDRKLGGNQLPMPNIGQNKTLRYQFWTQLKYEIIVARELAALSYYYLRGWI</sequence>
<keyword evidence="4" id="KW-1185">Reference proteome</keyword>
<dbReference type="GO" id="GO:0000270">
    <property type="term" value="P:peptidoglycan metabolic process"/>
    <property type="evidence" value="ECO:0007669"/>
    <property type="project" value="TreeGrafter"/>
</dbReference>
<dbReference type="InterPro" id="IPR003848">
    <property type="entry name" value="DUF218"/>
</dbReference>
<dbReference type="GO" id="GO:0043164">
    <property type="term" value="P:Gram-negative-bacterium-type cell wall biogenesis"/>
    <property type="evidence" value="ECO:0007669"/>
    <property type="project" value="TreeGrafter"/>
</dbReference>
<dbReference type="PANTHER" id="PTHR30336:SF4">
    <property type="entry name" value="ENVELOPE BIOGENESIS FACTOR ELYC"/>
    <property type="match status" value="1"/>
</dbReference>
<name>A0A1I2KQP1_9BACT</name>